<dbReference type="InterPro" id="IPR002816">
    <property type="entry name" value="TraB/PrgY/GumN_fam"/>
</dbReference>
<dbReference type="GO" id="GO:0004222">
    <property type="term" value="F:metalloendopeptidase activity"/>
    <property type="evidence" value="ECO:0007669"/>
    <property type="project" value="TreeGrafter"/>
</dbReference>
<keyword evidence="9" id="KW-1133">Transmembrane helix</keyword>
<comment type="caution">
    <text evidence="14">The sequence shown here is derived from an EMBL/GenBank/DDBJ whole genome shotgun (WGS) entry which is preliminary data.</text>
</comment>
<evidence type="ECO:0000256" key="7">
    <source>
        <dbReference type="ARBA" id="ARBA00022729"/>
    </source>
</evidence>
<evidence type="ECO:0000313" key="14">
    <source>
        <dbReference type="EMBL" id="TSJ44262.1"/>
    </source>
</evidence>
<dbReference type="OrthoDB" id="9798714at2"/>
<comment type="cofactor">
    <cofactor evidence="2">
        <name>Co(2+)</name>
        <dbReference type="ChEBI" id="CHEBI:48828"/>
    </cofactor>
</comment>
<evidence type="ECO:0000256" key="4">
    <source>
        <dbReference type="ARBA" id="ARBA00022670"/>
    </source>
</evidence>
<keyword evidence="8" id="KW-0378">Hydrolase</keyword>
<evidence type="ECO:0000256" key="5">
    <source>
        <dbReference type="ARBA" id="ARBA00022692"/>
    </source>
</evidence>
<keyword evidence="7 13" id="KW-0732">Signal</keyword>
<dbReference type="EMBL" id="VLPK01000001">
    <property type="protein sequence ID" value="TSJ44262.1"/>
    <property type="molecule type" value="Genomic_DNA"/>
</dbReference>
<evidence type="ECO:0000256" key="11">
    <source>
        <dbReference type="ARBA" id="ARBA00023136"/>
    </source>
</evidence>
<dbReference type="PANTHER" id="PTHR31120:SF6">
    <property type="entry name" value="METALLOPROTEASE TIKI HOMOLOG"/>
    <property type="match status" value="1"/>
</dbReference>
<dbReference type="GO" id="GO:0006508">
    <property type="term" value="P:proteolysis"/>
    <property type="evidence" value="ECO:0007669"/>
    <property type="project" value="UniProtKB-KW"/>
</dbReference>
<keyword evidence="4" id="KW-0645">Protease</keyword>
<protein>
    <submittedName>
        <fullName evidence="14">TraB/GumN family protein</fullName>
    </submittedName>
</protein>
<keyword evidence="10" id="KW-0482">Metalloprotease</keyword>
<accession>A0A556MWK6</accession>
<gene>
    <name evidence="14" type="ORF">FO440_08830</name>
</gene>
<feature type="signal peptide" evidence="13">
    <location>
        <begin position="1"/>
        <end position="20"/>
    </location>
</feature>
<dbReference type="PANTHER" id="PTHR31120">
    <property type="entry name" value="METALLOPROTEASE TIKI"/>
    <property type="match status" value="1"/>
</dbReference>
<dbReference type="GO" id="GO:0016020">
    <property type="term" value="C:membrane"/>
    <property type="evidence" value="ECO:0007669"/>
    <property type="project" value="UniProtKB-SubCell"/>
</dbReference>
<dbReference type="InterPro" id="IPR040230">
    <property type="entry name" value="TIKI1/2-like"/>
</dbReference>
<evidence type="ECO:0000313" key="15">
    <source>
        <dbReference type="Proteomes" id="UP000318733"/>
    </source>
</evidence>
<evidence type="ECO:0000256" key="8">
    <source>
        <dbReference type="ARBA" id="ARBA00022801"/>
    </source>
</evidence>
<dbReference type="GO" id="GO:0046872">
    <property type="term" value="F:metal ion binding"/>
    <property type="evidence" value="ECO:0007669"/>
    <property type="project" value="UniProtKB-KW"/>
</dbReference>
<keyword evidence="6" id="KW-0479">Metal-binding</keyword>
<evidence type="ECO:0000256" key="13">
    <source>
        <dbReference type="SAM" id="SignalP"/>
    </source>
</evidence>
<evidence type="ECO:0000256" key="10">
    <source>
        <dbReference type="ARBA" id="ARBA00023049"/>
    </source>
</evidence>
<feature type="chain" id="PRO_5021718686" evidence="13">
    <location>
        <begin position="21"/>
        <end position="290"/>
    </location>
</feature>
<dbReference type="Pfam" id="PF01963">
    <property type="entry name" value="TraB_PrgY_gumN"/>
    <property type="match status" value="1"/>
</dbReference>
<keyword evidence="5" id="KW-0812">Transmembrane</keyword>
<proteinExistence type="predicted"/>
<reference evidence="14 15" key="1">
    <citation type="submission" date="2019-07" db="EMBL/GenBank/DDBJ databases">
        <authorList>
            <person name="Huq M.A."/>
        </authorList>
    </citation>
    <scope>NUCLEOTIDE SEQUENCE [LARGE SCALE GENOMIC DNA]</scope>
    <source>
        <strain evidence="14 15">MAH-19</strain>
    </source>
</reference>
<dbReference type="GO" id="GO:0030178">
    <property type="term" value="P:negative regulation of Wnt signaling pathway"/>
    <property type="evidence" value="ECO:0007669"/>
    <property type="project" value="InterPro"/>
</dbReference>
<dbReference type="CDD" id="cd14789">
    <property type="entry name" value="Tiki"/>
    <property type="match status" value="1"/>
</dbReference>
<comment type="cofactor">
    <cofactor evidence="1">
        <name>Mn(2+)</name>
        <dbReference type="ChEBI" id="CHEBI:29035"/>
    </cofactor>
</comment>
<dbReference type="Proteomes" id="UP000318733">
    <property type="component" value="Unassembled WGS sequence"/>
</dbReference>
<evidence type="ECO:0000256" key="3">
    <source>
        <dbReference type="ARBA" id="ARBA00004479"/>
    </source>
</evidence>
<comment type="subcellular location">
    <subcellularLocation>
        <location evidence="3">Membrane</location>
        <topology evidence="3">Single-pass type I membrane protein</topology>
    </subcellularLocation>
</comment>
<evidence type="ECO:0000256" key="9">
    <source>
        <dbReference type="ARBA" id="ARBA00022989"/>
    </source>
</evidence>
<evidence type="ECO:0000256" key="12">
    <source>
        <dbReference type="ARBA" id="ARBA00023180"/>
    </source>
</evidence>
<organism evidence="14 15">
    <name type="scientific">Mucilaginibacter corticis</name>
    <dbReference type="NCBI Taxonomy" id="2597670"/>
    <lineage>
        <taxon>Bacteria</taxon>
        <taxon>Pseudomonadati</taxon>
        <taxon>Bacteroidota</taxon>
        <taxon>Sphingobacteriia</taxon>
        <taxon>Sphingobacteriales</taxon>
        <taxon>Sphingobacteriaceae</taxon>
        <taxon>Mucilaginibacter</taxon>
    </lineage>
</organism>
<name>A0A556MWK6_9SPHI</name>
<keyword evidence="15" id="KW-1185">Reference proteome</keyword>
<evidence type="ECO:0000256" key="1">
    <source>
        <dbReference type="ARBA" id="ARBA00001936"/>
    </source>
</evidence>
<keyword evidence="12" id="KW-0325">Glycoprotein</keyword>
<evidence type="ECO:0000256" key="2">
    <source>
        <dbReference type="ARBA" id="ARBA00001941"/>
    </source>
</evidence>
<dbReference type="RefSeq" id="WP_144247825.1">
    <property type="nucleotide sequence ID" value="NZ_VLPK01000001.1"/>
</dbReference>
<keyword evidence="11" id="KW-0472">Membrane</keyword>
<evidence type="ECO:0000256" key="6">
    <source>
        <dbReference type="ARBA" id="ARBA00022723"/>
    </source>
</evidence>
<sequence>MKKAILLLLAFTLVLNTAHAQIKGNKSLLWEISGNGLTSPSYLFGTYHFAGKNLVDSLSDIKKYFNNCKTVAGEILIDSTMTTKLAAYMVFKDSTTLDKIFTPAEFKLVDDYVKQVTKMNLEDFNLCKPATVSTILSGFTSPKTVSDTNPALDSYFQEEAKRRNYKIIGLETLEDQAELLFNAPIADQKKDLLESISKKDKEKIKGEKLYKLYLDQDLDGIEKLMDAEHDTPEQTDKMLKNRNLKWIAELPPILKEQPTFVVVGAAHLVGQYGLIKQLRLKGYTLKPVKI</sequence>
<dbReference type="AlphaFoldDB" id="A0A556MWK6"/>